<dbReference type="InterPro" id="IPR050928">
    <property type="entry name" value="ATP-dep_Zn_Metalloprotease"/>
</dbReference>
<dbReference type="InterPro" id="IPR003960">
    <property type="entry name" value="ATPase_AAA_CS"/>
</dbReference>
<dbReference type="InterPro" id="IPR037219">
    <property type="entry name" value="Peptidase_M41-like"/>
</dbReference>
<dbReference type="Gene3D" id="3.30.70.270">
    <property type="match status" value="1"/>
</dbReference>
<evidence type="ECO:0000256" key="1">
    <source>
        <dbReference type="ARBA" id="ARBA00001947"/>
    </source>
</evidence>
<dbReference type="Pfam" id="PF00004">
    <property type="entry name" value="AAA"/>
    <property type="match status" value="1"/>
</dbReference>
<dbReference type="SUPFAM" id="SSF52540">
    <property type="entry name" value="P-loop containing nucleoside triphosphate hydrolases"/>
    <property type="match status" value="1"/>
</dbReference>
<dbReference type="PROSITE" id="PS50994">
    <property type="entry name" value="INTEGRASE"/>
    <property type="match status" value="1"/>
</dbReference>
<reference evidence="18" key="1">
    <citation type="submission" date="2021-03" db="EMBL/GenBank/DDBJ databases">
        <authorList>
            <person name="Bekaert M."/>
        </authorList>
    </citation>
    <scope>NUCLEOTIDE SEQUENCE</scope>
</reference>
<dbReference type="InterPro" id="IPR000477">
    <property type="entry name" value="RT_dom"/>
</dbReference>
<accession>A0A8S3TA38</accession>
<keyword evidence="9" id="KW-0255">Endonuclease</keyword>
<dbReference type="Gene3D" id="3.10.10.10">
    <property type="entry name" value="HIV Type 1 Reverse Transcriptase, subunit A, domain 1"/>
    <property type="match status" value="1"/>
</dbReference>
<dbReference type="GO" id="GO:0005524">
    <property type="term" value="F:ATP binding"/>
    <property type="evidence" value="ECO:0007669"/>
    <property type="project" value="UniProtKB-KW"/>
</dbReference>
<evidence type="ECO:0000256" key="11">
    <source>
        <dbReference type="ARBA" id="ARBA00022833"/>
    </source>
</evidence>
<dbReference type="InterPro" id="IPR003959">
    <property type="entry name" value="ATPase_AAA_core"/>
</dbReference>
<dbReference type="InterPro" id="IPR041588">
    <property type="entry name" value="Integrase_H2C2"/>
</dbReference>
<dbReference type="GO" id="GO:0004222">
    <property type="term" value="F:metalloendopeptidase activity"/>
    <property type="evidence" value="ECO:0007669"/>
    <property type="project" value="InterPro"/>
</dbReference>
<dbReference type="SMART" id="SM00382">
    <property type="entry name" value="AAA"/>
    <property type="match status" value="1"/>
</dbReference>
<dbReference type="InterPro" id="IPR043502">
    <property type="entry name" value="DNA/RNA_pol_sf"/>
</dbReference>
<dbReference type="SUPFAM" id="SSF53098">
    <property type="entry name" value="Ribonuclease H-like"/>
    <property type="match status" value="1"/>
</dbReference>
<keyword evidence="19" id="KW-1185">Reference proteome</keyword>
<name>A0A8S3TA38_MYTED</name>
<evidence type="ECO:0000256" key="4">
    <source>
        <dbReference type="ARBA" id="ARBA00022679"/>
    </source>
</evidence>
<evidence type="ECO:0000256" key="7">
    <source>
        <dbReference type="ARBA" id="ARBA00022723"/>
    </source>
</evidence>
<dbReference type="Gene3D" id="3.30.420.10">
    <property type="entry name" value="Ribonuclease H-like superfamily/Ribonuclease H"/>
    <property type="match status" value="1"/>
</dbReference>
<dbReference type="InterPro" id="IPR000642">
    <property type="entry name" value="Peptidase_M41"/>
</dbReference>
<evidence type="ECO:0000256" key="10">
    <source>
        <dbReference type="ARBA" id="ARBA00022801"/>
    </source>
</evidence>
<evidence type="ECO:0000259" key="16">
    <source>
        <dbReference type="PROSITE" id="PS50878"/>
    </source>
</evidence>
<dbReference type="PANTHER" id="PTHR43655">
    <property type="entry name" value="ATP-DEPENDENT PROTEASE"/>
    <property type="match status" value="1"/>
</dbReference>
<dbReference type="GO" id="GO:0004176">
    <property type="term" value="F:ATP-dependent peptidase activity"/>
    <property type="evidence" value="ECO:0007669"/>
    <property type="project" value="InterPro"/>
</dbReference>
<gene>
    <name evidence="18" type="ORF">MEDL_41288</name>
</gene>
<dbReference type="InterPro" id="IPR041373">
    <property type="entry name" value="RT_RNaseH"/>
</dbReference>
<evidence type="ECO:0000313" key="18">
    <source>
        <dbReference type="EMBL" id="CAG2228350.1"/>
    </source>
</evidence>
<dbReference type="EC" id="3.4.24.-" evidence="18"/>
<dbReference type="GO" id="GO:0034982">
    <property type="term" value="P:mitochondrial protein processing"/>
    <property type="evidence" value="ECO:0007669"/>
    <property type="project" value="TreeGrafter"/>
</dbReference>
<keyword evidence="5" id="KW-0548">Nucleotidyltransferase</keyword>
<dbReference type="Gene3D" id="1.20.58.760">
    <property type="entry name" value="Peptidase M41"/>
    <property type="match status" value="1"/>
</dbReference>
<dbReference type="GO" id="GO:0003676">
    <property type="term" value="F:nucleic acid binding"/>
    <property type="evidence" value="ECO:0007669"/>
    <property type="project" value="InterPro"/>
</dbReference>
<protein>
    <submittedName>
        <fullName evidence="18">AFG3</fullName>
        <ecNumber evidence="18">3.4.24.-</ecNumber>
    </submittedName>
</protein>
<evidence type="ECO:0000313" key="19">
    <source>
        <dbReference type="Proteomes" id="UP000683360"/>
    </source>
</evidence>
<dbReference type="Gene3D" id="1.10.340.70">
    <property type="match status" value="1"/>
</dbReference>
<evidence type="ECO:0000256" key="12">
    <source>
        <dbReference type="ARBA" id="ARBA00022840"/>
    </source>
</evidence>
<dbReference type="EMBL" id="CAJPWZ010001994">
    <property type="protein sequence ID" value="CAG2228350.1"/>
    <property type="molecule type" value="Genomic_DNA"/>
</dbReference>
<keyword evidence="7" id="KW-0479">Metal-binding</keyword>
<dbReference type="GO" id="GO:0004519">
    <property type="term" value="F:endonuclease activity"/>
    <property type="evidence" value="ECO:0007669"/>
    <property type="project" value="UniProtKB-KW"/>
</dbReference>
<feature type="region of interest" description="Disordered" evidence="15">
    <location>
        <begin position="222"/>
        <end position="242"/>
    </location>
</feature>
<proteinExistence type="inferred from homology"/>
<evidence type="ECO:0000256" key="13">
    <source>
        <dbReference type="ARBA" id="ARBA00022918"/>
    </source>
</evidence>
<dbReference type="InterPro" id="IPR027417">
    <property type="entry name" value="P-loop_NTPase"/>
</dbReference>
<keyword evidence="14" id="KW-0482">Metalloprotease</keyword>
<dbReference type="InterPro" id="IPR001584">
    <property type="entry name" value="Integrase_cat-core"/>
</dbReference>
<keyword evidence="10 18" id="KW-0378">Hydrolase</keyword>
<dbReference type="InterPro" id="IPR003593">
    <property type="entry name" value="AAA+_ATPase"/>
</dbReference>
<dbReference type="EMBL" id="CAJPWZ010001994">
    <property type="protein sequence ID" value="CAG2228349.1"/>
    <property type="molecule type" value="Genomic_DNA"/>
</dbReference>
<evidence type="ECO:0000256" key="15">
    <source>
        <dbReference type="SAM" id="MobiDB-lite"/>
    </source>
</evidence>
<dbReference type="Pfam" id="PF00665">
    <property type="entry name" value="rve"/>
    <property type="match status" value="1"/>
</dbReference>
<feature type="domain" description="Integrase catalytic" evidence="17">
    <location>
        <begin position="1071"/>
        <end position="1220"/>
    </location>
</feature>
<dbReference type="Pfam" id="PF17921">
    <property type="entry name" value="Integrase_H2C2"/>
    <property type="match status" value="1"/>
</dbReference>
<comment type="caution">
    <text evidence="18">The sequence shown here is derived from an EMBL/GenBank/DDBJ whole genome shotgun (WGS) entry which is preliminary data.</text>
</comment>
<dbReference type="InterPro" id="IPR036397">
    <property type="entry name" value="RNaseH_sf"/>
</dbReference>
<dbReference type="Gene3D" id="1.10.8.60">
    <property type="match status" value="1"/>
</dbReference>
<dbReference type="PANTHER" id="PTHR43655:SF2">
    <property type="entry name" value="AFG3 LIKE MATRIX AAA PEPTIDASE SUBUNIT 2, ISOFORM A"/>
    <property type="match status" value="1"/>
</dbReference>
<dbReference type="GO" id="GO:0005745">
    <property type="term" value="C:m-AAA complex"/>
    <property type="evidence" value="ECO:0007669"/>
    <property type="project" value="TreeGrafter"/>
</dbReference>
<dbReference type="CDD" id="cd01647">
    <property type="entry name" value="RT_LTR"/>
    <property type="match status" value="1"/>
</dbReference>
<dbReference type="Proteomes" id="UP000683360">
    <property type="component" value="Unassembled WGS sequence"/>
</dbReference>
<dbReference type="Pfam" id="PF01434">
    <property type="entry name" value="Peptidase_M41"/>
    <property type="match status" value="1"/>
</dbReference>
<dbReference type="InterPro" id="IPR012337">
    <property type="entry name" value="RNaseH-like_sf"/>
</dbReference>
<evidence type="ECO:0000259" key="17">
    <source>
        <dbReference type="PROSITE" id="PS50994"/>
    </source>
</evidence>
<dbReference type="OrthoDB" id="6373896at2759"/>
<keyword evidence="11" id="KW-0862">Zinc</keyword>
<evidence type="ECO:0000256" key="2">
    <source>
        <dbReference type="ARBA" id="ARBA00010044"/>
    </source>
</evidence>
<keyword evidence="13" id="KW-0695">RNA-directed DNA polymerase</keyword>
<comment type="cofactor">
    <cofactor evidence="1">
        <name>Zn(2+)</name>
        <dbReference type="ChEBI" id="CHEBI:29105"/>
    </cofactor>
</comment>
<dbReference type="Pfam" id="PF00078">
    <property type="entry name" value="RVT_1"/>
    <property type="match status" value="1"/>
</dbReference>
<dbReference type="CDD" id="cd19501">
    <property type="entry name" value="RecA-like_FtsH"/>
    <property type="match status" value="1"/>
</dbReference>
<dbReference type="PROSITE" id="PS50878">
    <property type="entry name" value="RT_POL"/>
    <property type="match status" value="1"/>
</dbReference>
<dbReference type="SUPFAM" id="SSF140990">
    <property type="entry name" value="FtsH protease domain-like"/>
    <property type="match status" value="1"/>
</dbReference>
<evidence type="ECO:0000256" key="6">
    <source>
        <dbReference type="ARBA" id="ARBA00022722"/>
    </source>
</evidence>
<dbReference type="GO" id="GO:0046872">
    <property type="term" value="F:metal ion binding"/>
    <property type="evidence" value="ECO:0007669"/>
    <property type="project" value="UniProtKB-KW"/>
</dbReference>
<dbReference type="GO" id="GO:0015074">
    <property type="term" value="P:DNA integration"/>
    <property type="evidence" value="ECO:0007669"/>
    <property type="project" value="InterPro"/>
</dbReference>
<keyword evidence="4" id="KW-0808">Transferase</keyword>
<dbReference type="Gene3D" id="3.40.50.300">
    <property type="entry name" value="P-loop containing nucleotide triphosphate hydrolases"/>
    <property type="match status" value="1"/>
</dbReference>
<keyword evidence="6" id="KW-0540">Nuclease</keyword>
<dbReference type="GO" id="GO:0016887">
    <property type="term" value="F:ATP hydrolysis activity"/>
    <property type="evidence" value="ECO:0007669"/>
    <property type="project" value="InterPro"/>
</dbReference>
<dbReference type="Gene3D" id="3.40.1690.20">
    <property type="match status" value="1"/>
</dbReference>
<dbReference type="Pfam" id="PF17917">
    <property type="entry name" value="RT_RNaseH"/>
    <property type="match status" value="1"/>
</dbReference>
<organism evidence="18 19">
    <name type="scientific">Mytilus edulis</name>
    <name type="common">Blue mussel</name>
    <dbReference type="NCBI Taxonomy" id="6550"/>
    <lineage>
        <taxon>Eukaryota</taxon>
        <taxon>Metazoa</taxon>
        <taxon>Spiralia</taxon>
        <taxon>Lophotrochozoa</taxon>
        <taxon>Mollusca</taxon>
        <taxon>Bivalvia</taxon>
        <taxon>Autobranchia</taxon>
        <taxon>Pteriomorphia</taxon>
        <taxon>Mytilida</taxon>
        <taxon>Mytiloidea</taxon>
        <taxon>Mytilidae</taxon>
        <taxon>Mytilinae</taxon>
        <taxon>Mytilus</taxon>
    </lineage>
</organism>
<dbReference type="PROSITE" id="PS00674">
    <property type="entry name" value="AAA"/>
    <property type="match status" value="1"/>
</dbReference>
<evidence type="ECO:0000256" key="14">
    <source>
        <dbReference type="ARBA" id="ARBA00023049"/>
    </source>
</evidence>
<keyword evidence="8" id="KW-0547">Nucleotide-binding</keyword>
<evidence type="ECO:0000256" key="5">
    <source>
        <dbReference type="ARBA" id="ARBA00022695"/>
    </source>
</evidence>
<dbReference type="SUPFAM" id="SSF56672">
    <property type="entry name" value="DNA/RNA polymerases"/>
    <property type="match status" value="1"/>
</dbReference>
<dbReference type="EMBL" id="CAJPWZ010001994">
    <property type="protein sequence ID" value="CAG2228351.1"/>
    <property type="molecule type" value="Genomic_DNA"/>
</dbReference>
<evidence type="ECO:0000256" key="8">
    <source>
        <dbReference type="ARBA" id="ARBA00022741"/>
    </source>
</evidence>
<dbReference type="InterPro" id="IPR043128">
    <property type="entry name" value="Rev_trsase/Diguanyl_cyclase"/>
</dbReference>
<feature type="domain" description="Reverse transcriptase" evidence="16">
    <location>
        <begin position="491"/>
        <end position="668"/>
    </location>
</feature>
<keyword evidence="3" id="KW-0645">Protease</keyword>
<sequence length="1880" mass="210664">MYKTGMAITDNVLPTALFYCCDTNLRTDIMRDLQGDVASMLETDLLKAIKRLAVKEESTLVQRIKLNRMTQSPGSNIRTFLASLRGQASLCQYKATCKELGCNHIFDYSDEIIKDNLVRGIADPEIMSDLLGDSKTDRTLEETVSFIAQKEQERPQAAGAKCWACGGPAHGQRNDRKARSRYCEAWTFTCSKCTVKGHYTKSCSKCTTCGVWGHRDASSRICTQGKGHRNPPNQGKSTKDQEQEQVGYIFEQLCTTSEQTSQVSRLEHHIFDGHWVARPSKPHPMLLVNMTPLPEDHSSFGHPIQDTSQLKTITMSMVADTGCQSSIIPLQSANSLGITEKDLIPVKLVMRGAIKEDLGVIGAVAVSVTTKDTTSITSPNIAASMENSEDVTCSCPRRRPSPPPVPTSLPPGLKATEEHVESLKEWLLDYYGATTFNVCEHQPLPLMNCEPLQLHVDPNATPVAVHKPALVPIHWQDKVYADLERDVRIGVLEQVSQNTPTTWCSRMVVTSKADGTPRRTVDLQPQNRHSVRQTHHVPSPFHLADRVPQGMKKTVTDAWNGYHSVPIREEDRHFTTFITPWGRYRYKVAPQGFMASGDAYNQRFDAIISNFNDKVKCVDDTCMWANSIEAAFFQACEWLDLCARNGITLNPKKFQFAQDTVNFAGLTITPTNIRPSTKFLDAISNFPTPTDITGARAWFGLINQGAYAFAMARQMKPFRALLKPSTTFCWTNELDEVFHKSKEIIIQEMKEGVRLFDPARMTCLATDWSVDGIGFFLMQKYCQCSSKTPTCCNDGWKLCLVGSRFTHPAESRYAPIEGEALAVVYALHQTRYYVLGCKDLLVATDHKPLLQILNDRSLTDIDNRRLLNLKEKTLGYRFTILHVPGRKNLGPDAASRYPVGPPDRLNLPGEAPELDSLRIMIQLMTPSTVAAATCALNAVITVVTWNMVREATASDPTFVNLIRQLEAGFPEDYKELPTDLRPYHRFASSLCTVDGVVLMGQRIVIPPALRKPVLNALHAAHQGVSAMRARAMDSVYWPEITVDIARVRDQCVHCHQMAKSNPMQPPSDITPPDYPFQMICSDYFTYNSNDYVVIVDRYSNWPMVYKSESGAEGLVKRLRFRDIWNPRRVESDGGPQFTAGKTQEFLKAWGVRHRLSSVANPHANCRAEIAVKTVKRMLVDNITAVGSLDVDKFQRALLMYRNSIDPETKASPALILFGRPIRDAIPILMGRYSPHETWTELMSHREMALAKRHSREHERWNEHTHHLPTLQVGDHVYIQNLVGNHPRRWERTGTVVEVRQYHQYVIRVDGTGRVTIRNRQHLRKFTPFQTNQTQGTLMAPTAVQHQEVILSSPSTAKTTQPQVPKIPVSLSPTRILSQPAALNETPIIVPTQKQATQTQTIQQPSQIDLDQSFHQTPEPDVPSTPRIPYPVEKLEVHDKEWVKIKLLPGSQVDPGSVLWFSIGSIDSFERNLEATQIENNVEPANFVNVIYKNEPSKGTVLNILLTTVLPIAILIYMTRGILKNMQKGGGPGGMFGFAKSTAKVIEKNIGVTFADVAGCEEAKIEIMEFVNFLKNPNQYLELGAKIPKGAILTGPPGTGKTLLAKATAGEAGVPFITVSGSEFLEMFVGVGPSRVRDMFAMARKNSPCILFIDEIDAVGRKRGGKSFGGHSEQENTLNQLLVEMDGFNTQANVVILAATNRVDILDPALLRPGRFDRQIYVPSPDIKGRASIFKVHLSNLKTTWIKMICQKMVWRKKHRFYKKRRKTVAYHEAGHAVAGWYLEHADPLLKVSIIPRGKGLGYAQYLPKEQFLYTTEQLLDRMCMTLGGRASEDIFFGRITTGAQDDLRKVTQNAYSQVVTFGMSKEIGQLYFIGSNFWNV</sequence>
<keyword evidence="12" id="KW-0067">ATP-binding</keyword>
<evidence type="ECO:0000256" key="3">
    <source>
        <dbReference type="ARBA" id="ARBA00022670"/>
    </source>
</evidence>
<evidence type="ECO:0000256" key="9">
    <source>
        <dbReference type="ARBA" id="ARBA00022759"/>
    </source>
</evidence>
<dbReference type="FunFam" id="3.40.50.300:FF:000001">
    <property type="entry name" value="ATP-dependent zinc metalloprotease FtsH"/>
    <property type="match status" value="1"/>
</dbReference>
<comment type="similarity">
    <text evidence="2">In the C-terminal section; belongs to the peptidase M41 family.</text>
</comment>
<dbReference type="GO" id="GO:0003964">
    <property type="term" value="F:RNA-directed DNA polymerase activity"/>
    <property type="evidence" value="ECO:0007669"/>
    <property type="project" value="UniProtKB-KW"/>
</dbReference>